<keyword evidence="3" id="KW-1185">Reference proteome</keyword>
<dbReference type="KEGG" id="dmm:dnm_067320"/>
<evidence type="ECO:0000313" key="3">
    <source>
        <dbReference type="Proteomes" id="UP000663722"/>
    </source>
</evidence>
<sequence>MKSKTIHLDEDQLIWSVVDENDLAPAVRNHLSSCPVCQERKRHFEQELNNLGNMTKAFSPLPREKPVPVVQIFRNWLRPAFVSGFALVLLIMGIWWSSPFPVSQENRMTQAVGEMEDDSQLVVEIRVVEEYALPDLYMDIAGESYGYFGDEFLEFVVPLEENQIRSTGSARPVRLIHLIS</sequence>
<keyword evidence="1" id="KW-0812">Transmembrane</keyword>
<protein>
    <recommendedName>
        <fullName evidence="4">Zinc-finger domain-containing protein</fullName>
    </recommendedName>
</protein>
<feature type="transmembrane region" description="Helical" evidence="1">
    <location>
        <begin position="80"/>
        <end position="98"/>
    </location>
</feature>
<dbReference type="EMBL" id="CP061800">
    <property type="protein sequence ID" value="QTA90670.1"/>
    <property type="molecule type" value="Genomic_DNA"/>
</dbReference>
<evidence type="ECO:0008006" key="4">
    <source>
        <dbReference type="Google" id="ProtNLM"/>
    </source>
</evidence>
<accession>A0A975BT74</accession>
<name>A0A975BT74_9BACT</name>
<reference evidence="2" key="1">
    <citation type="journal article" date="2021" name="Microb. Physiol.">
        <title>Proteogenomic Insights into the Physiology of Marine, Sulfate-Reducing, Filamentous Desulfonema limicola and Desulfonema magnum.</title>
        <authorList>
            <person name="Schnaars V."/>
            <person name="Wohlbrand L."/>
            <person name="Scheve S."/>
            <person name="Hinrichs C."/>
            <person name="Reinhardt R."/>
            <person name="Rabus R."/>
        </authorList>
    </citation>
    <scope>NUCLEOTIDE SEQUENCE</scope>
    <source>
        <strain evidence="2">4be13</strain>
    </source>
</reference>
<dbReference type="Proteomes" id="UP000663722">
    <property type="component" value="Chromosome"/>
</dbReference>
<dbReference type="RefSeq" id="WP_207678765.1">
    <property type="nucleotide sequence ID" value="NZ_CP061800.1"/>
</dbReference>
<keyword evidence="1" id="KW-1133">Transmembrane helix</keyword>
<keyword evidence="1" id="KW-0472">Membrane</keyword>
<organism evidence="2 3">
    <name type="scientific">Desulfonema magnum</name>
    <dbReference type="NCBI Taxonomy" id="45655"/>
    <lineage>
        <taxon>Bacteria</taxon>
        <taxon>Pseudomonadati</taxon>
        <taxon>Thermodesulfobacteriota</taxon>
        <taxon>Desulfobacteria</taxon>
        <taxon>Desulfobacterales</taxon>
        <taxon>Desulfococcaceae</taxon>
        <taxon>Desulfonema</taxon>
    </lineage>
</organism>
<evidence type="ECO:0000256" key="1">
    <source>
        <dbReference type="SAM" id="Phobius"/>
    </source>
</evidence>
<gene>
    <name evidence="2" type="ORF">dnm_067320</name>
</gene>
<proteinExistence type="predicted"/>
<dbReference type="AlphaFoldDB" id="A0A975BT74"/>
<evidence type="ECO:0000313" key="2">
    <source>
        <dbReference type="EMBL" id="QTA90670.1"/>
    </source>
</evidence>